<dbReference type="EMBL" id="CP067420">
    <property type="protein sequence ID" value="QQP90707.1"/>
    <property type="molecule type" value="Genomic_DNA"/>
</dbReference>
<dbReference type="RefSeq" id="WP_201077974.1">
    <property type="nucleotide sequence ID" value="NZ_CP067420.1"/>
</dbReference>
<dbReference type="Proteomes" id="UP000595197">
    <property type="component" value="Chromosome"/>
</dbReference>
<evidence type="ECO:0000313" key="2">
    <source>
        <dbReference type="EMBL" id="QQP90707.1"/>
    </source>
</evidence>
<gene>
    <name evidence="2" type="ORF">IGS68_05580</name>
</gene>
<name>A0ABX7BE45_9PROT</name>
<keyword evidence="3" id="KW-1185">Reference proteome</keyword>
<dbReference type="InterPro" id="IPR012347">
    <property type="entry name" value="Ferritin-like"/>
</dbReference>
<dbReference type="InterPro" id="IPR026820">
    <property type="entry name" value="VioB/RebD_dom"/>
</dbReference>
<reference evidence="2" key="1">
    <citation type="submission" date="2021-02" db="EMBL/GenBank/DDBJ databases">
        <title>Skermanella TT6 skin isolate.</title>
        <authorList>
            <person name="Lee K."/>
            <person name="Ganzorig M."/>
        </authorList>
    </citation>
    <scope>NUCLEOTIDE SEQUENCE</scope>
    <source>
        <strain evidence="2">TT6</strain>
    </source>
</reference>
<dbReference type="PROSITE" id="PS51318">
    <property type="entry name" value="TAT"/>
    <property type="match status" value="1"/>
</dbReference>
<proteinExistence type="predicted"/>
<dbReference type="Gene3D" id="1.20.1260.10">
    <property type="match status" value="1"/>
</dbReference>
<dbReference type="Pfam" id="PF12902">
    <property type="entry name" value="Ferritin-like"/>
    <property type="match status" value="1"/>
</dbReference>
<feature type="domain" description="Iminophenyl-pyruvate dimer synthase" evidence="1">
    <location>
        <begin position="92"/>
        <end position="250"/>
    </location>
</feature>
<evidence type="ECO:0000259" key="1">
    <source>
        <dbReference type="Pfam" id="PF12902"/>
    </source>
</evidence>
<sequence>MHEYGKRARLKSGAVRSVDGLPDATRRTFLRTVAVQAVALPAASVLAAHGGPLAAATLGPGTAPSVPGSGDGTVRPIVREFADPWLELVRLLREAAEVEHALMVQYLYAAFSLKPAYAAIAGYGAPNADDLLGVAVQEMQHLGAVNRFLVAIGSCPHLERQDFPYEPAIYPFAFHLEPLSRHSLAKYVYTEAPPDALDRTGAGPEDARFIDEVFAALGTERRPNHVGSLYEQIIALVGELRQSGSAPKHVDFDGWAAAFEAIKDEGEIDHYLFFRKLFTGRHEGLAAAMGGTGNAWDLPRSDPRYPAFDIAVDPSAFIGHPGQIMDGTALRIAWLGNLEYWTVLCLLDNHYREGGDWAVERARAHMVGAMLPIARTLGARGAALPFDALSMGYAPGTDGALSRLAILRLVREAQDVARSLGPDLPGDFPWDVHADTIAAIQGDVVLAGFGTRR</sequence>
<evidence type="ECO:0000313" key="3">
    <source>
        <dbReference type="Proteomes" id="UP000595197"/>
    </source>
</evidence>
<dbReference type="InterPro" id="IPR006311">
    <property type="entry name" value="TAT_signal"/>
</dbReference>
<protein>
    <recommendedName>
        <fullName evidence="1">Iminophenyl-pyruvate dimer synthase domain-containing protein</fullName>
    </recommendedName>
</protein>
<accession>A0ABX7BE45</accession>
<organism evidence="2 3">
    <name type="scientific">Skermanella cutis</name>
    <dbReference type="NCBI Taxonomy" id="2775420"/>
    <lineage>
        <taxon>Bacteria</taxon>
        <taxon>Pseudomonadati</taxon>
        <taxon>Pseudomonadota</taxon>
        <taxon>Alphaproteobacteria</taxon>
        <taxon>Rhodospirillales</taxon>
        <taxon>Azospirillaceae</taxon>
        <taxon>Skermanella</taxon>
    </lineage>
</organism>